<protein>
    <submittedName>
        <fullName evidence="4">Sugar transferase</fullName>
    </submittedName>
</protein>
<evidence type="ECO:0000313" key="4">
    <source>
        <dbReference type="EMBL" id="MCV9884808.1"/>
    </source>
</evidence>
<comment type="similarity">
    <text evidence="1">Belongs to the bacterial sugar transferase family.</text>
</comment>
<organism evidence="4 5">
    <name type="scientific">Metabacillus halosaccharovorans</name>
    <dbReference type="NCBI Taxonomy" id="930124"/>
    <lineage>
        <taxon>Bacteria</taxon>
        <taxon>Bacillati</taxon>
        <taxon>Bacillota</taxon>
        <taxon>Bacilli</taxon>
        <taxon>Bacillales</taxon>
        <taxon>Bacillaceae</taxon>
        <taxon>Metabacillus</taxon>
    </lineage>
</organism>
<reference evidence="4 5" key="1">
    <citation type="submission" date="2022-10" db="EMBL/GenBank/DDBJ databases">
        <title>Draft genome assembly of moderately radiation resistant bacterium Metabacillus halosaccharovorans.</title>
        <authorList>
            <person name="Pal S."/>
            <person name="Gopinathan A."/>
        </authorList>
    </citation>
    <scope>NUCLEOTIDE SEQUENCE [LARGE SCALE GENOMIC DNA]</scope>
    <source>
        <strain evidence="4 5">VITHBRA001</strain>
    </source>
</reference>
<proteinExistence type="inferred from homology"/>
<dbReference type="PANTHER" id="PTHR30576:SF8">
    <property type="entry name" value="UNDECAPRENYL-PHOSPHATE GALACTOSE PHOSPHOTRANSFERASE"/>
    <property type="match status" value="1"/>
</dbReference>
<keyword evidence="2" id="KW-0472">Membrane</keyword>
<dbReference type="RefSeq" id="WP_264141722.1">
    <property type="nucleotide sequence ID" value="NZ_JAOYEY010000024.1"/>
</dbReference>
<keyword evidence="2" id="KW-0812">Transmembrane</keyword>
<keyword evidence="5" id="KW-1185">Reference proteome</keyword>
<feature type="transmembrane region" description="Helical" evidence="2">
    <location>
        <begin position="7"/>
        <end position="28"/>
    </location>
</feature>
<keyword evidence="2" id="KW-1133">Transmembrane helix</keyword>
<dbReference type="GO" id="GO:0016740">
    <property type="term" value="F:transferase activity"/>
    <property type="evidence" value="ECO:0007669"/>
    <property type="project" value="UniProtKB-KW"/>
</dbReference>
<dbReference type="InterPro" id="IPR003362">
    <property type="entry name" value="Bact_transf"/>
</dbReference>
<accession>A0ABT3DCN3</accession>
<evidence type="ECO:0000256" key="2">
    <source>
        <dbReference type="SAM" id="Phobius"/>
    </source>
</evidence>
<dbReference type="Proteomes" id="UP001526147">
    <property type="component" value="Unassembled WGS sequence"/>
</dbReference>
<dbReference type="Pfam" id="PF02397">
    <property type="entry name" value="Bac_transf"/>
    <property type="match status" value="1"/>
</dbReference>
<dbReference type="PANTHER" id="PTHR30576">
    <property type="entry name" value="COLANIC BIOSYNTHESIS UDP-GLUCOSE LIPID CARRIER TRANSFERASE"/>
    <property type="match status" value="1"/>
</dbReference>
<evidence type="ECO:0000259" key="3">
    <source>
        <dbReference type="Pfam" id="PF02397"/>
    </source>
</evidence>
<gene>
    <name evidence="4" type="ORF">OIH86_04015</name>
</gene>
<feature type="domain" description="Bacterial sugar transferase" evidence="3">
    <location>
        <begin position="2"/>
        <end position="177"/>
    </location>
</feature>
<evidence type="ECO:0000313" key="5">
    <source>
        <dbReference type="Proteomes" id="UP001526147"/>
    </source>
</evidence>
<keyword evidence="4" id="KW-0808">Transferase</keyword>
<comment type="caution">
    <text evidence="4">The sequence shown here is derived from an EMBL/GenBank/DDBJ whole genome shotgun (WGS) entry which is preliminary data.</text>
</comment>
<evidence type="ECO:0000256" key="1">
    <source>
        <dbReference type="ARBA" id="ARBA00006464"/>
    </source>
</evidence>
<name>A0ABT3DCN3_9BACI</name>
<dbReference type="EMBL" id="JAOYEY010000024">
    <property type="protein sequence ID" value="MCV9884808.1"/>
    <property type="molecule type" value="Genomic_DNA"/>
</dbReference>
<sequence>MKRIFDFFVSVIILILLSPIMISVAILVRMKLGSPIFFKQQRPGLHGKPFYFYKFRTMTNEKDQDGALLPDEFRLTSFGKFLRRTSLDEFPQLINVIKGDVSLVGPRPLLMDYLTLYTKEQAKRHLVRPGITGWAQINGRNSISWEEKFELDVWYVKNQTFLLDLKILFFTFYKVIKSQDINQPGNVTVEKFKGSNIREGQG</sequence>